<keyword evidence="4" id="KW-0677">Repeat</keyword>
<evidence type="ECO:0000313" key="11">
    <source>
        <dbReference type="EMBL" id="CAE0436886.1"/>
    </source>
</evidence>
<dbReference type="InterPro" id="IPR032675">
    <property type="entry name" value="LRR_dom_sf"/>
</dbReference>
<dbReference type="Gene3D" id="3.80.10.10">
    <property type="entry name" value="Ribonuclease Inhibitor"/>
    <property type="match status" value="2"/>
</dbReference>
<organism evidence="11">
    <name type="scientific">Aplanochytrium stocchinoi</name>
    <dbReference type="NCBI Taxonomy" id="215587"/>
    <lineage>
        <taxon>Eukaryota</taxon>
        <taxon>Sar</taxon>
        <taxon>Stramenopiles</taxon>
        <taxon>Bigyra</taxon>
        <taxon>Labyrinthulomycetes</taxon>
        <taxon>Thraustochytrida</taxon>
        <taxon>Thraustochytriidae</taxon>
        <taxon>Aplanochytrium</taxon>
    </lineage>
</organism>
<dbReference type="PANTHER" id="PTHR47679">
    <property type="entry name" value="PROTEIN TORNADO 1"/>
    <property type="match status" value="1"/>
</dbReference>
<dbReference type="Pfam" id="PF16095">
    <property type="entry name" value="COR-A"/>
    <property type="match status" value="1"/>
</dbReference>
<gene>
    <name evidence="11" type="ORF">ASTO00021_LOCUS7133</name>
</gene>
<evidence type="ECO:0000256" key="6">
    <source>
        <dbReference type="ARBA" id="ARBA00022777"/>
    </source>
</evidence>
<keyword evidence="3" id="KW-0808">Transferase</keyword>
<evidence type="ECO:0000256" key="7">
    <source>
        <dbReference type="ARBA" id="ARBA00022840"/>
    </source>
</evidence>
<evidence type="ECO:0000256" key="4">
    <source>
        <dbReference type="ARBA" id="ARBA00022737"/>
    </source>
</evidence>
<dbReference type="EC" id="2.7.11.1" evidence="1"/>
<dbReference type="PANTHER" id="PTHR47679:SF2">
    <property type="entry name" value="C-TERMINAL OF ROC (COR) DOMAIN-CONTAINING PROTEIN"/>
    <property type="match status" value="1"/>
</dbReference>
<evidence type="ECO:0000256" key="9">
    <source>
        <dbReference type="ARBA" id="ARBA00048679"/>
    </source>
</evidence>
<dbReference type="SMART" id="SM00368">
    <property type="entry name" value="LRR_RI"/>
    <property type="match status" value="4"/>
</dbReference>
<dbReference type="EMBL" id="HBIN01009571">
    <property type="protein sequence ID" value="CAE0436886.1"/>
    <property type="molecule type" value="Transcribed_RNA"/>
</dbReference>
<dbReference type="Gene3D" id="3.40.50.300">
    <property type="entry name" value="P-loop containing nucleotide triphosphate hydrolases"/>
    <property type="match status" value="1"/>
</dbReference>
<name>A0A7S3PGZ1_9STRA</name>
<keyword evidence="7" id="KW-0067">ATP-binding</keyword>
<evidence type="ECO:0000256" key="5">
    <source>
        <dbReference type="ARBA" id="ARBA00022741"/>
    </source>
</evidence>
<dbReference type="Pfam" id="PF08477">
    <property type="entry name" value="Roc"/>
    <property type="match status" value="1"/>
</dbReference>
<dbReference type="InterPro" id="IPR001611">
    <property type="entry name" value="Leu-rich_rpt"/>
</dbReference>
<reference evidence="11" key="1">
    <citation type="submission" date="2021-01" db="EMBL/GenBank/DDBJ databases">
        <authorList>
            <person name="Corre E."/>
            <person name="Pelletier E."/>
            <person name="Niang G."/>
            <person name="Scheremetjew M."/>
            <person name="Finn R."/>
            <person name="Kale V."/>
            <person name="Holt S."/>
            <person name="Cochrane G."/>
            <person name="Meng A."/>
            <person name="Brown T."/>
            <person name="Cohen L."/>
        </authorList>
    </citation>
    <scope>NUCLEOTIDE SEQUENCE</scope>
    <source>
        <strain evidence="11">GSBS06</strain>
    </source>
</reference>
<evidence type="ECO:0000256" key="8">
    <source>
        <dbReference type="ARBA" id="ARBA00047899"/>
    </source>
</evidence>
<accession>A0A7S3PGZ1</accession>
<proteinExistence type="predicted"/>
<evidence type="ECO:0000256" key="1">
    <source>
        <dbReference type="ARBA" id="ARBA00012513"/>
    </source>
</evidence>
<keyword evidence="6" id="KW-0418">Kinase</keyword>
<dbReference type="Pfam" id="PF13516">
    <property type="entry name" value="LRR_6"/>
    <property type="match status" value="2"/>
</dbReference>
<dbReference type="SUPFAM" id="SSF52047">
    <property type="entry name" value="RNI-like"/>
    <property type="match status" value="1"/>
</dbReference>
<evidence type="ECO:0000259" key="10">
    <source>
        <dbReference type="PROSITE" id="PS51424"/>
    </source>
</evidence>
<keyword evidence="5" id="KW-0547">Nucleotide-binding</keyword>
<comment type="catalytic activity">
    <reaction evidence="8">
        <text>L-threonyl-[protein] + ATP = O-phospho-L-threonyl-[protein] + ADP + H(+)</text>
        <dbReference type="Rhea" id="RHEA:46608"/>
        <dbReference type="Rhea" id="RHEA-COMP:11060"/>
        <dbReference type="Rhea" id="RHEA-COMP:11605"/>
        <dbReference type="ChEBI" id="CHEBI:15378"/>
        <dbReference type="ChEBI" id="CHEBI:30013"/>
        <dbReference type="ChEBI" id="CHEBI:30616"/>
        <dbReference type="ChEBI" id="CHEBI:61977"/>
        <dbReference type="ChEBI" id="CHEBI:456216"/>
        <dbReference type="EC" id="2.7.11.1"/>
    </reaction>
</comment>
<dbReference type="GO" id="GO:0004674">
    <property type="term" value="F:protein serine/threonine kinase activity"/>
    <property type="evidence" value="ECO:0007669"/>
    <property type="project" value="UniProtKB-KW"/>
</dbReference>
<evidence type="ECO:0000256" key="3">
    <source>
        <dbReference type="ARBA" id="ARBA00022679"/>
    </source>
</evidence>
<sequence length="812" mass="91524">MAQSTSSCQKNPSESLFCGSHSFNIVLCVLCNRYKKKQQSFNKFLDELAQNNTCTVLDMEQSCIGPEDAVSLGRALERNTILRKLDLSLNYIGDVGAIAIAKALECNTALVELDLSCDPYGYGLAAMIDNAGAVAIAKALKTNTTLEVLFLDWNDIGTEGCEAIREALEYNHTLIILRLGDFEIATEVEGALYEKHQRRLLDVLNSDTKAPLNRSRVMFVGQGRAGKSATVRSLSLEGFVSEWNSTAGVDIKELRTSENKYWEEPWCYRDFTTQFAARLVFTPNGVTRKSQLPSSQNNNHQVSAAETVRVDYQTVPPKNSFGVLKGPDIMRESSNFFDAKRSIDSLTLSLWDFGGQEVFYSMHHLFLTKSGVYVVVFDMRELSEPSTRTEAKTYLLFWLRSIKLHAPNVSVLLVGTFLADIIEEKYNLQDIDKILRELTKLSFAKIVIPANFEHEDLIFFPIDNKEKMGIASLCDAIEQCARVDNSTSREVSVRWMTFLDSILGQKENQKAYLTFSDEVKSLGTNLGIPSISEQEEALTLFHERGFLIHMTSTEILKNIVVLDPQWLIGALSKVICDGSIHINIDQFKEVGLEDDARVTYEKGLASRDFLDFVWKNDQVEFFIDLMKRTMLLSEWDRESYLIPSLLRDTYVIPETNIVGLRCVFDFSASFLPNGVFQRLVCLCVELRSRNFGNMHSKLYENFASIVLQQGMVRLLETKETQTITLYVEDDSAAGNLLTIIQSMLQKVNSDVMGAGLTWETYVENSNTNELIRLSEAQPRKLSPWFNSDGLLGTKKKEISSQSVDLDTFLGSL</sequence>
<feature type="domain" description="Roc" evidence="10">
    <location>
        <begin position="208"/>
        <end position="484"/>
    </location>
</feature>
<protein>
    <recommendedName>
        <fullName evidence="1">non-specific serine/threonine protein kinase</fullName>
        <ecNumber evidence="1">2.7.11.1</ecNumber>
    </recommendedName>
</protein>
<dbReference type="SUPFAM" id="SSF52540">
    <property type="entry name" value="P-loop containing nucleoside triphosphate hydrolases"/>
    <property type="match status" value="1"/>
</dbReference>
<dbReference type="AlphaFoldDB" id="A0A7S3PGZ1"/>
<comment type="catalytic activity">
    <reaction evidence="9">
        <text>L-seryl-[protein] + ATP = O-phospho-L-seryl-[protein] + ADP + H(+)</text>
        <dbReference type="Rhea" id="RHEA:17989"/>
        <dbReference type="Rhea" id="RHEA-COMP:9863"/>
        <dbReference type="Rhea" id="RHEA-COMP:11604"/>
        <dbReference type="ChEBI" id="CHEBI:15378"/>
        <dbReference type="ChEBI" id="CHEBI:29999"/>
        <dbReference type="ChEBI" id="CHEBI:30616"/>
        <dbReference type="ChEBI" id="CHEBI:83421"/>
        <dbReference type="ChEBI" id="CHEBI:456216"/>
        <dbReference type="EC" id="2.7.11.1"/>
    </reaction>
</comment>
<evidence type="ECO:0000256" key="2">
    <source>
        <dbReference type="ARBA" id="ARBA00022527"/>
    </source>
</evidence>
<dbReference type="InterPro" id="IPR032171">
    <property type="entry name" value="COR-A"/>
</dbReference>
<keyword evidence="2" id="KW-0723">Serine/threonine-protein kinase</keyword>
<dbReference type="InterPro" id="IPR020859">
    <property type="entry name" value="ROC"/>
</dbReference>
<dbReference type="PROSITE" id="PS51424">
    <property type="entry name" value="ROC"/>
    <property type="match status" value="1"/>
</dbReference>
<dbReference type="GO" id="GO:0005524">
    <property type="term" value="F:ATP binding"/>
    <property type="evidence" value="ECO:0007669"/>
    <property type="project" value="UniProtKB-KW"/>
</dbReference>
<dbReference type="InterPro" id="IPR027417">
    <property type="entry name" value="P-loop_NTPase"/>
</dbReference>